<dbReference type="SUPFAM" id="SSF52467">
    <property type="entry name" value="DHS-like NAD/FAD-binding domain"/>
    <property type="match status" value="1"/>
</dbReference>
<dbReference type="AlphaFoldDB" id="A0A6S6QUM8"/>
<comment type="caution">
    <text evidence="4">Lacks conserved residue(s) required for the propagation of feature annotation.</text>
</comment>
<dbReference type="PROSITE" id="PS50305">
    <property type="entry name" value="SIRTUIN"/>
    <property type="match status" value="1"/>
</dbReference>
<dbReference type="PANTHER" id="PTHR11085">
    <property type="entry name" value="NAD-DEPENDENT PROTEIN DEACYLASE SIRTUIN-5, MITOCHONDRIAL-RELATED"/>
    <property type="match status" value="1"/>
</dbReference>
<evidence type="ECO:0000256" key="2">
    <source>
        <dbReference type="ARBA" id="ARBA00022679"/>
    </source>
</evidence>
<dbReference type="InterPro" id="IPR026590">
    <property type="entry name" value="Ssirtuin_cat_dom"/>
</dbReference>
<evidence type="ECO:0000256" key="1">
    <source>
        <dbReference type="ARBA" id="ARBA00012928"/>
    </source>
</evidence>
<dbReference type="Gene3D" id="3.30.1600.10">
    <property type="entry name" value="SIR2/SIRT2 'Small Domain"/>
    <property type="match status" value="1"/>
</dbReference>
<proteinExistence type="predicted"/>
<feature type="domain" description="Deacetylase sirtuin-type" evidence="5">
    <location>
        <begin position="1"/>
        <end position="203"/>
    </location>
</feature>
<name>A0A6S6QUM8_9HYPH</name>
<dbReference type="GO" id="GO:0017136">
    <property type="term" value="F:histone deacetylase activity, NAD-dependent"/>
    <property type="evidence" value="ECO:0007669"/>
    <property type="project" value="TreeGrafter"/>
</dbReference>
<dbReference type="InterPro" id="IPR003000">
    <property type="entry name" value="Sirtuin"/>
</dbReference>
<dbReference type="Pfam" id="PF02146">
    <property type="entry name" value="SIR2"/>
    <property type="match status" value="1"/>
</dbReference>
<dbReference type="PANTHER" id="PTHR11085:SF4">
    <property type="entry name" value="NAD-DEPENDENT PROTEIN DEACYLASE"/>
    <property type="match status" value="1"/>
</dbReference>
<dbReference type="InterPro" id="IPR029035">
    <property type="entry name" value="DHS-like_NAD/FAD-binding_dom"/>
</dbReference>
<evidence type="ECO:0000313" key="6">
    <source>
        <dbReference type="EMBL" id="BCJ90801.1"/>
    </source>
</evidence>
<keyword evidence="2" id="KW-0808">Transferase</keyword>
<keyword evidence="7" id="KW-1185">Reference proteome</keyword>
<dbReference type="KEGG" id="tso:IZ6_15360"/>
<dbReference type="InterPro" id="IPR026591">
    <property type="entry name" value="Sirtuin_cat_small_dom_sf"/>
</dbReference>
<evidence type="ECO:0000259" key="5">
    <source>
        <dbReference type="PROSITE" id="PS50305"/>
    </source>
</evidence>
<accession>A0A6S6QUM8</accession>
<protein>
    <recommendedName>
        <fullName evidence="1">protein acetyllysine N-acetyltransferase</fullName>
        <ecNumber evidence="1">2.3.1.286</ecNumber>
    </recommendedName>
</protein>
<dbReference type="InterPro" id="IPR050134">
    <property type="entry name" value="NAD-dep_sirtuin_deacylases"/>
</dbReference>
<sequence length="203" mass="22250">MPIHYDDFISSEEMRAEAWRRKFVLDDATKGVKPNLAHHALVKLTEQGHLAAVVTQNIDGLHLAAGMPEDRLIEIHGNGTYAKCLSCDCRYNLNWVRERYEATKQSPLCEAGGGYVKSATISFGQAMPFEKMRRAEQLAAQADVFLALGSSLVVYPAAALPVIAKRNGAVLVIVNREPTELDAIADVLISGNLGDVFATFQQH</sequence>
<keyword evidence="3" id="KW-0520">NAD</keyword>
<dbReference type="GO" id="GO:0070403">
    <property type="term" value="F:NAD+ binding"/>
    <property type="evidence" value="ECO:0007669"/>
    <property type="project" value="InterPro"/>
</dbReference>
<organism evidence="6 7">
    <name type="scientific">Terrihabitans soli</name>
    <dbReference type="NCBI Taxonomy" id="708113"/>
    <lineage>
        <taxon>Bacteria</taxon>
        <taxon>Pseudomonadati</taxon>
        <taxon>Pseudomonadota</taxon>
        <taxon>Alphaproteobacteria</taxon>
        <taxon>Hyphomicrobiales</taxon>
        <taxon>Terrihabitans</taxon>
    </lineage>
</organism>
<evidence type="ECO:0000256" key="4">
    <source>
        <dbReference type="PROSITE-ProRule" id="PRU00236"/>
    </source>
</evidence>
<dbReference type="RefSeq" id="WP_263971521.1">
    <property type="nucleotide sequence ID" value="NZ_AP023361.1"/>
</dbReference>
<gene>
    <name evidence="6" type="primary">cobB1</name>
    <name evidence="6" type="ORF">IZ6_15360</name>
</gene>
<dbReference type="EMBL" id="AP023361">
    <property type="protein sequence ID" value="BCJ90801.1"/>
    <property type="molecule type" value="Genomic_DNA"/>
</dbReference>
<dbReference type="Proteomes" id="UP000515317">
    <property type="component" value="Chromosome"/>
</dbReference>
<reference evidence="6 7" key="1">
    <citation type="submission" date="2020-08" db="EMBL/GenBank/DDBJ databases">
        <title>Genome sequence of Rhizobiales bacterium strain IZ6.</title>
        <authorList>
            <person name="Nakai R."/>
            <person name="Naganuma T."/>
        </authorList>
    </citation>
    <scope>NUCLEOTIDE SEQUENCE [LARGE SCALE GENOMIC DNA]</scope>
    <source>
        <strain evidence="6 7">IZ6</strain>
    </source>
</reference>
<dbReference type="Gene3D" id="3.40.50.1220">
    <property type="entry name" value="TPP-binding domain"/>
    <property type="match status" value="1"/>
</dbReference>
<evidence type="ECO:0000313" key="7">
    <source>
        <dbReference type="Proteomes" id="UP000515317"/>
    </source>
</evidence>
<dbReference type="EC" id="2.3.1.286" evidence="1"/>
<evidence type="ECO:0000256" key="3">
    <source>
        <dbReference type="ARBA" id="ARBA00023027"/>
    </source>
</evidence>